<accession>A0A9W4RW82</accession>
<sequence>MSVTKPIVLYGHSKPPQDLPSHSNTMWLTRPAYYAPNPAKVVMILRELEIPYEMIKVEFTDVKKEHFTTVNPNGRLPAITDPNTGITLWESGVIIEYLVETYDTENRLSYTSFAEKFHLKQFLAFQMSGQGPYFGQLGWFKMFHPEDVPSAKERYEEQTVRVLSVLDRVLKGREYLVGDKATYVDIAFMPWDYMARRMLDTAWNDKFAIDKEYPDYAAWAERIRSRPAVEKTLAAMKSERAKEESSD</sequence>
<evidence type="ECO:0000313" key="5">
    <source>
        <dbReference type="Proteomes" id="UP001152533"/>
    </source>
</evidence>
<evidence type="ECO:0000256" key="1">
    <source>
        <dbReference type="ARBA" id="ARBA00007409"/>
    </source>
</evidence>
<evidence type="ECO:0000259" key="3">
    <source>
        <dbReference type="PROSITE" id="PS50405"/>
    </source>
</evidence>
<dbReference type="SFLD" id="SFLDS00019">
    <property type="entry name" value="Glutathione_Transferase_(cytos"/>
    <property type="match status" value="1"/>
</dbReference>
<dbReference type="InterPro" id="IPR004046">
    <property type="entry name" value="GST_C"/>
</dbReference>
<dbReference type="SUPFAM" id="SSF52833">
    <property type="entry name" value="Thioredoxin-like"/>
    <property type="match status" value="1"/>
</dbReference>
<dbReference type="Gene3D" id="1.20.1050.10">
    <property type="match status" value="1"/>
</dbReference>
<dbReference type="AlphaFoldDB" id="A0A9W4RW82"/>
<feature type="domain" description="GST C-terminal" evidence="3">
    <location>
        <begin position="112"/>
        <end position="244"/>
    </location>
</feature>
<comment type="caution">
    <text evidence="4">The sequence shown here is derived from an EMBL/GenBank/DDBJ whole genome shotgun (WGS) entry which is preliminary data.</text>
</comment>
<dbReference type="Pfam" id="PF13409">
    <property type="entry name" value="GST_N_2"/>
    <property type="match status" value="1"/>
</dbReference>
<evidence type="ECO:0000313" key="4">
    <source>
        <dbReference type="EMBL" id="CAI0648486.1"/>
    </source>
</evidence>
<dbReference type="Gene3D" id="3.40.30.10">
    <property type="entry name" value="Glutaredoxin"/>
    <property type="match status" value="1"/>
</dbReference>
<reference evidence="4" key="1">
    <citation type="submission" date="2022-08" db="EMBL/GenBank/DDBJ databases">
        <authorList>
            <person name="Giroux E."/>
            <person name="Giroux E."/>
        </authorList>
    </citation>
    <scope>NUCLEOTIDE SEQUENCE</scope>
    <source>
        <strain evidence="4">H1091258</strain>
    </source>
</reference>
<evidence type="ECO:0008006" key="6">
    <source>
        <dbReference type="Google" id="ProtNLM"/>
    </source>
</evidence>
<dbReference type="InterPro" id="IPR010987">
    <property type="entry name" value="Glutathione-S-Trfase_C-like"/>
</dbReference>
<dbReference type="Pfam" id="PF00043">
    <property type="entry name" value="GST_C"/>
    <property type="match status" value="1"/>
</dbReference>
<organism evidence="4 5">
    <name type="scientific">Colletotrichum noveboracense</name>
    <dbReference type="NCBI Taxonomy" id="2664923"/>
    <lineage>
        <taxon>Eukaryota</taxon>
        <taxon>Fungi</taxon>
        <taxon>Dikarya</taxon>
        <taxon>Ascomycota</taxon>
        <taxon>Pezizomycotina</taxon>
        <taxon>Sordariomycetes</taxon>
        <taxon>Hypocreomycetidae</taxon>
        <taxon>Glomerellales</taxon>
        <taxon>Glomerellaceae</taxon>
        <taxon>Colletotrichum</taxon>
        <taxon>Colletotrichum gloeosporioides species complex</taxon>
    </lineage>
</organism>
<dbReference type="SFLD" id="SFLDG01151">
    <property type="entry name" value="Main.2:_Nu-like"/>
    <property type="match status" value="1"/>
</dbReference>
<proteinExistence type="inferred from homology"/>
<dbReference type="SUPFAM" id="SSF47616">
    <property type="entry name" value="GST C-terminal domain-like"/>
    <property type="match status" value="1"/>
</dbReference>
<dbReference type="PANTHER" id="PTHR44051:SF3">
    <property type="entry name" value="TRANSCRIPTIONAL REGULATOR URE2"/>
    <property type="match status" value="1"/>
</dbReference>
<dbReference type="PANTHER" id="PTHR44051">
    <property type="entry name" value="GLUTATHIONE S-TRANSFERASE-RELATED"/>
    <property type="match status" value="1"/>
</dbReference>
<dbReference type="InterPro" id="IPR040079">
    <property type="entry name" value="Glutathione_S-Trfase"/>
</dbReference>
<dbReference type="PROSITE" id="PS50405">
    <property type="entry name" value="GST_CTER"/>
    <property type="match status" value="1"/>
</dbReference>
<comment type="similarity">
    <text evidence="1">Belongs to the GST superfamily.</text>
</comment>
<evidence type="ECO:0000259" key="2">
    <source>
        <dbReference type="PROSITE" id="PS50404"/>
    </source>
</evidence>
<dbReference type="InterPro" id="IPR004045">
    <property type="entry name" value="Glutathione_S-Trfase_N"/>
</dbReference>
<dbReference type="EMBL" id="CAMGZC010000561">
    <property type="protein sequence ID" value="CAI0648486.1"/>
    <property type="molecule type" value="Genomic_DNA"/>
</dbReference>
<dbReference type="InterPro" id="IPR036282">
    <property type="entry name" value="Glutathione-S-Trfase_C_sf"/>
</dbReference>
<dbReference type="Proteomes" id="UP001152533">
    <property type="component" value="Unassembled WGS sequence"/>
</dbReference>
<protein>
    <recommendedName>
        <fullName evidence="6">Glutathione S-transferase</fullName>
    </recommendedName>
</protein>
<keyword evidence="5" id="KW-1185">Reference proteome</keyword>
<gene>
    <name evidence="4" type="ORF">CGXH109_LOCUS76231</name>
</gene>
<dbReference type="InterPro" id="IPR036249">
    <property type="entry name" value="Thioredoxin-like_sf"/>
</dbReference>
<name>A0A9W4RW82_9PEZI</name>
<dbReference type="PROSITE" id="PS50404">
    <property type="entry name" value="GST_NTER"/>
    <property type="match status" value="1"/>
</dbReference>
<dbReference type="SFLD" id="SFLDG00358">
    <property type="entry name" value="Main_(cytGST)"/>
    <property type="match status" value="1"/>
</dbReference>
<dbReference type="CDD" id="cd03048">
    <property type="entry name" value="GST_N_Ure2p_like"/>
    <property type="match status" value="1"/>
</dbReference>
<feature type="domain" description="GST N-terminal" evidence="2">
    <location>
        <begin position="25"/>
        <end position="106"/>
    </location>
</feature>